<evidence type="ECO:0000256" key="1">
    <source>
        <dbReference type="ARBA" id="ARBA00001973"/>
    </source>
</evidence>
<keyword evidence="9" id="KW-0624">Polysaccharide degradation</keyword>
<gene>
    <name evidence="15" type="ORF">V5O48_002921</name>
</gene>
<evidence type="ECO:0000259" key="14">
    <source>
        <dbReference type="Pfam" id="PF03443"/>
    </source>
</evidence>
<dbReference type="PANTHER" id="PTHR33353">
    <property type="entry name" value="PUTATIVE (AFU_ORTHOLOGUE AFUA_1G12560)-RELATED"/>
    <property type="match status" value="1"/>
</dbReference>
<evidence type="ECO:0000256" key="2">
    <source>
        <dbReference type="ARBA" id="ARBA00022723"/>
    </source>
</evidence>
<comment type="caution">
    <text evidence="15">The sequence shown here is derived from an EMBL/GenBank/DDBJ whole genome shotgun (WGS) entry which is preliminary data.</text>
</comment>
<proteinExistence type="inferred from homology"/>
<dbReference type="CDD" id="cd21175">
    <property type="entry name" value="LPMO_AA9"/>
    <property type="match status" value="1"/>
</dbReference>
<dbReference type="PANTHER" id="PTHR33353:SF6">
    <property type="entry name" value="ENDOGLUCANASE IV"/>
    <property type="match status" value="1"/>
</dbReference>
<evidence type="ECO:0000256" key="7">
    <source>
        <dbReference type="ARBA" id="ARBA00023157"/>
    </source>
</evidence>
<keyword evidence="8" id="KW-0119">Carbohydrate metabolism</keyword>
<feature type="compositionally biased region" description="Gly residues" evidence="13">
    <location>
        <begin position="227"/>
        <end position="238"/>
    </location>
</feature>
<dbReference type="InterPro" id="IPR049892">
    <property type="entry name" value="AA9"/>
</dbReference>
<keyword evidence="2" id="KW-0479">Metal-binding</keyword>
<evidence type="ECO:0000313" key="15">
    <source>
        <dbReference type="EMBL" id="KAL0579079.1"/>
    </source>
</evidence>
<evidence type="ECO:0000256" key="4">
    <source>
        <dbReference type="ARBA" id="ARBA00023002"/>
    </source>
</evidence>
<dbReference type="EC" id="1.14.99.56" evidence="12"/>
<evidence type="ECO:0000256" key="5">
    <source>
        <dbReference type="ARBA" id="ARBA00023008"/>
    </source>
</evidence>
<keyword evidence="6" id="KW-0503">Monooxygenase</keyword>
<keyword evidence="3" id="KW-0136">Cellulose degradation</keyword>
<keyword evidence="7" id="KW-1015">Disulfide bond</keyword>
<evidence type="ECO:0000256" key="10">
    <source>
        <dbReference type="ARBA" id="ARBA00044502"/>
    </source>
</evidence>
<feature type="domain" description="Auxiliary Activity family 9 catalytic" evidence="14">
    <location>
        <begin position="4"/>
        <end position="200"/>
    </location>
</feature>
<evidence type="ECO:0000313" key="16">
    <source>
        <dbReference type="Proteomes" id="UP001465976"/>
    </source>
</evidence>
<comment type="catalytic activity">
    <reaction evidence="11">
        <text>[(1-&gt;4)-beta-D-glucosyl]n+m + reduced acceptor + O2 = 4-dehydro-beta-D-glucosyl-[(1-&gt;4)-beta-D-glucosyl]n-1 + [(1-&gt;4)-beta-D-glucosyl]m + acceptor + H2O.</text>
        <dbReference type="EC" id="1.14.99.56"/>
    </reaction>
</comment>
<dbReference type="Proteomes" id="UP001465976">
    <property type="component" value="Unassembled WGS sequence"/>
</dbReference>
<keyword evidence="16" id="KW-1185">Reference proteome</keyword>
<comment type="similarity">
    <text evidence="10">Belongs to the polysaccharide monooxygenase AA9 family.</text>
</comment>
<evidence type="ECO:0000256" key="8">
    <source>
        <dbReference type="ARBA" id="ARBA00023277"/>
    </source>
</evidence>
<comment type="cofactor">
    <cofactor evidence="1">
        <name>Cu(2+)</name>
        <dbReference type="ChEBI" id="CHEBI:29036"/>
    </cofactor>
</comment>
<keyword evidence="5" id="KW-0186">Copper</keyword>
<evidence type="ECO:0000256" key="3">
    <source>
        <dbReference type="ARBA" id="ARBA00023001"/>
    </source>
</evidence>
<evidence type="ECO:0000256" key="9">
    <source>
        <dbReference type="ARBA" id="ARBA00023326"/>
    </source>
</evidence>
<dbReference type="Pfam" id="PF03443">
    <property type="entry name" value="AA9"/>
    <property type="match status" value="1"/>
</dbReference>
<feature type="compositionally biased region" description="Low complexity" evidence="13">
    <location>
        <begin position="239"/>
        <end position="281"/>
    </location>
</feature>
<feature type="region of interest" description="Disordered" evidence="13">
    <location>
        <begin position="217"/>
        <end position="286"/>
    </location>
</feature>
<dbReference type="EMBL" id="JBAHYK010000072">
    <property type="protein sequence ID" value="KAL0579079.1"/>
    <property type="molecule type" value="Genomic_DNA"/>
</dbReference>
<protein>
    <recommendedName>
        <fullName evidence="12">lytic cellulose monooxygenase (C4-dehydrogenating)</fullName>
        <ecNumber evidence="12">1.14.99.56</ecNumber>
    </recommendedName>
</protein>
<evidence type="ECO:0000256" key="13">
    <source>
        <dbReference type="SAM" id="MobiDB-lite"/>
    </source>
</evidence>
<evidence type="ECO:0000256" key="11">
    <source>
        <dbReference type="ARBA" id="ARBA00045077"/>
    </source>
</evidence>
<evidence type="ECO:0000256" key="12">
    <source>
        <dbReference type="ARBA" id="ARBA00047174"/>
    </source>
</evidence>
<feature type="region of interest" description="Disordered" evidence="13">
    <location>
        <begin position="1"/>
        <end position="21"/>
    </location>
</feature>
<name>A0ABR3FUA4_9AGAR</name>
<reference evidence="15 16" key="1">
    <citation type="submission" date="2024-02" db="EMBL/GenBank/DDBJ databases">
        <title>A draft genome for the cacao thread blight pathogen Marasmius crinis-equi.</title>
        <authorList>
            <person name="Cohen S.P."/>
            <person name="Baruah I.K."/>
            <person name="Amoako-Attah I."/>
            <person name="Bukari Y."/>
            <person name="Meinhardt L.W."/>
            <person name="Bailey B.A."/>
        </authorList>
    </citation>
    <scope>NUCLEOTIDE SEQUENCE [LARGE SCALE GENOMIC DNA]</scope>
    <source>
        <strain evidence="15 16">GH-76</strain>
    </source>
</reference>
<dbReference type="InterPro" id="IPR005103">
    <property type="entry name" value="AA9_LPMO"/>
</dbReference>
<accession>A0ABR3FUA4</accession>
<organism evidence="15 16">
    <name type="scientific">Marasmius crinis-equi</name>
    <dbReference type="NCBI Taxonomy" id="585013"/>
    <lineage>
        <taxon>Eukaryota</taxon>
        <taxon>Fungi</taxon>
        <taxon>Dikarya</taxon>
        <taxon>Basidiomycota</taxon>
        <taxon>Agaricomycotina</taxon>
        <taxon>Agaricomycetes</taxon>
        <taxon>Agaricomycetidae</taxon>
        <taxon>Agaricales</taxon>
        <taxon>Marasmiineae</taxon>
        <taxon>Marasmiaceae</taxon>
        <taxon>Marasmius</taxon>
    </lineage>
</organism>
<evidence type="ECO:0000256" key="6">
    <source>
        <dbReference type="ARBA" id="ARBA00023033"/>
    </source>
</evidence>
<keyword evidence="4" id="KW-0560">Oxidoreductase</keyword>
<dbReference type="Gene3D" id="2.70.50.70">
    <property type="match status" value="1"/>
</dbReference>
<sequence length="341" mass="36148">MKDNGRDYPGDVPGGETKPSVLRQVNDVSPVKGANNGDLFCGPGQKIASDIAEVNPGDSISFDWKGGDGSNWPHNTGPMLTYMASCGDKPCNQFDSTSAKWFKIQQVGRKGKGQDWAQADLMQGAAADLKLPSTLAPGNYLIRHEIIALHLAENEGGAEFYPGCAQLKVGGNQSGKPNNNELVTFPGGYSDNDPGILVKNAFDANADYDFPGPAIAQFVSGSPSSGSGDGNSGNGNNGGNSNNGNGNNGGNSNNGNDNNNGNDGGNNDQGNDSQNNGSSQSTTGSCKLKKRVVYVSKRDDGKYEEIDKRDVVKMYKPRHISRIMRRLLDNPEFRSAYTSSQ</sequence>